<dbReference type="Proteomes" id="UP000298460">
    <property type="component" value="Unassembled WGS sequence"/>
</dbReference>
<gene>
    <name evidence="1" type="ORF">E4K67_05365</name>
</gene>
<proteinExistence type="predicted"/>
<organism evidence="1 2">
    <name type="scientific">Desulfosporosinus fructosivorans</name>
    <dbReference type="NCBI Taxonomy" id="2018669"/>
    <lineage>
        <taxon>Bacteria</taxon>
        <taxon>Bacillati</taxon>
        <taxon>Bacillota</taxon>
        <taxon>Clostridia</taxon>
        <taxon>Eubacteriales</taxon>
        <taxon>Desulfitobacteriaceae</taxon>
        <taxon>Desulfosporosinus</taxon>
    </lineage>
</organism>
<reference evidence="1 2" key="1">
    <citation type="submission" date="2019-03" db="EMBL/GenBank/DDBJ databases">
        <title>Draft Genome Sequence of Desulfosporosinus fructosivorans Strain 63.6F, Isolated from Marine Sediment in the Baltic Sea.</title>
        <authorList>
            <person name="Hausmann B."/>
            <person name="Vandieken V."/>
            <person name="Pjevac P."/>
            <person name="Schreck K."/>
            <person name="Herbold C.W."/>
            <person name="Loy A."/>
        </authorList>
    </citation>
    <scope>NUCLEOTIDE SEQUENCE [LARGE SCALE GENOMIC DNA]</scope>
    <source>
        <strain evidence="1 2">63.6F</strain>
    </source>
</reference>
<evidence type="ECO:0000313" key="2">
    <source>
        <dbReference type="Proteomes" id="UP000298460"/>
    </source>
</evidence>
<keyword evidence="2" id="KW-1185">Reference proteome</keyword>
<dbReference type="EMBL" id="SPQQ01000002">
    <property type="protein sequence ID" value="TGE38903.1"/>
    <property type="molecule type" value="Genomic_DNA"/>
</dbReference>
<protein>
    <submittedName>
        <fullName evidence="1">Cleavage protein</fullName>
    </submittedName>
</protein>
<accession>A0A4Z0RA38</accession>
<comment type="caution">
    <text evidence="1">The sequence shown here is derived from an EMBL/GenBank/DDBJ whole genome shotgun (WGS) entry which is preliminary data.</text>
</comment>
<name>A0A4Z0RA38_9FIRM</name>
<dbReference type="AlphaFoldDB" id="A0A4Z0RA38"/>
<evidence type="ECO:0000313" key="1">
    <source>
        <dbReference type="EMBL" id="TGE38903.1"/>
    </source>
</evidence>
<sequence length="47" mass="5506">MTRKPCSTRCLYAVEGHCRLEHILGERRGPSCPHYEEDFNIMSRGRI</sequence>
<dbReference type="OrthoDB" id="1799350at2"/>